<dbReference type="InterPro" id="IPR041078">
    <property type="entry name" value="Plavaka"/>
</dbReference>
<reference evidence="1" key="2">
    <citation type="submission" date="2021-10" db="EMBL/GenBank/DDBJ databases">
        <title>Phylogenomics reveals ancestral predisposition of the termite-cultivated fungus Termitomyces towards a domesticated lifestyle.</title>
        <authorList>
            <person name="Auxier B."/>
            <person name="Grum-Grzhimaylo A."/>
            <person name="Cardenas M.E."/>
            <person name="Lodge J.D."/>
            <person name="Laessoe T."/>
            <person name="Pedersen O."/>
            <person name="Smith M.E."/>
            <person name="Kuyper T.W."/>
            <person name="Franco-Molano E.A."/>
            <person name="Baroni T.J."/>
            <person name="Aanen D.K."/>
        </authorList>
    </citation>
    <scope>NUCLEOTIDE SEQUENCE</scope>
    <source>
        <strain evidence="1">D49</strain>
    </source>
</reference>
<dbReference type="Proteomes" id="UP000717328">
    <property type="component" value="Unassembled WGS sequence"/>
</dbReference>
<dbReference type="AlphaFoldDB" id="A0A9P7KFT0"/>
<accession>A0A9P7KFT0</accession>
<dbReference type="OrthoDB" id="3199698at2759"/>
<dbReference type="EMBL" id="JABCKI010000391">
    <property type="protein sequence ID" value="KAG5650666.1"/>
    <property type="molecule type" value="Genomic_DNA"/>
</dbReference>
<sequence>MSLGNVHNSVRRAHWNAVVPIGFLAIPKNDRKHDNNVALHKFKCQLYHALLSAILSSLTAAMTMPVVCQCPDGHYISEFADI</sequence>
<evidence type="ECO:0000313" key="1">
    <source>
        <dbReference type="EMBL" id="KAG5650666.1"/>
    </source>
</evidence>
<reference evidence="1" key="1">
    <citation type="submission" date="2021-02" db="EMBL/GenBank/DDBJ databases">
        <authorList>
            <person name="Nieuwenhuis M."/>
            <person name="Van De Peppel L.J.J."/>
        </authorList>
    </citation>
    <scope>NUCLEOTIDE SEQUENCE</scope>
    <source>
        <strain evidence="1">D49</strain>
    </source>
</reference>
<proteinExistence type="predicted"/>
<name>A0A9P7KFT0_9AGAR</name>
<protein>
    <submittedName>
        <fullName evidence="1">Uncharacterized protein</fullName>
    </submittedName>
</protein>
<keyword evidence="2" id="KW-1185">Reference proteome</keyword>
<evidence type="ECO:0000313" key="2">
    <source>
        <dbReference type="Proteomes" id="UP000717328"/>
    </source>
</evidence>
<organism evidence="1 2">
    <name type="scientific">Sphagnurus paluster</name>
    <dbReference type="NCBI Taxonomy" id="117069"/>
    <lineage>
        <taxon>Eukaryota</taxon>
        <taxon>Fungi</taxon>
        <taxon>Dikarya</taxon>
        <taxon>Basidiomycota</taxon>
        <taxon>Agaricomycotina</taxon>
        <taxon>Agaricomycetes</taxon>
        <taxon>Agaricomycetidae</taxon>
        <taxon>Agaricales</taxon>
        <taxon>Tricholomatineae</taxon>
        <taxon>Lyophyllaceae</taxon>
        <taxon>Sphagnurus</taxon>
    </lineage>
</organism>
<gene>
    <name evidence="1" type="ORF">H0H81_011456</name>
</gene>
<dbReference type="Pfam" id="PF18759">
    <property type="entry name" value="Plavaka"/>
    <property type="match status" value="1"/>
</dbReference>
<comment type="caution">
    <text evidence="1">The sequence shown here is derived from an EMBL/GenBank/DDBJ whole genome shotgun (WGS) entry which is preliminary data.</text>
</comment>